<dbReference type="Proteomes" id="UP000199650">
    <property type="component" value="Unassembled WGS sequence"/>
</dbReference>
<dbReference type="AlphaFoldDB" id="A0A1I0R6B8"/>
<evidence type="ECO:0008006" key="3">
    <source>
        <dbReference type="Google" id="ProtNLM"/>
    </source>
</evidence>
<reference evidence="1 2" key="1">
    <citation type="submission" date="2016-10" db="EMBL/GenBank/DDBJ databases">
        <authorList>
            <person name="de Groot N.N."/>
        </authorList>
    </citation>
    <scope>NUCLEOTIDE SEQUENCE [LARGE SCALE GENOMIC DNA]</scope>
    <source>
        <strain evidence="1 2">DSM 29439</strain>
    </source>
</reference>
<organism evidence="1 2">
    <name type="scientific">Aliiroseovarius sediminilitoris</name>
    <dbReference type="NCBI Taxonomy" id="1173584"/>
    <lineage>
        <taxon>Bacteria</taxon>
        <taxon>Pseudomonadati</taxon>
        <taxon>Pseudomonadota</taxon>
        <taxon>Alphaproteobacteria</taxon>
        <taxon>Rhodobacterales</taxon>
        <taxon>Paracoccaceae</taxon>
        <taxon>Aliiroseovarius</taxon>
    </lineage>
</organism>
<evidence type="ECO:0000313" key="1">
    <source>
        <dbReference type="EMBL" id="SEW36152.1"/>
    </source>
</evidence>
<gene>
    <name evidence="1" type="ORF">SAMN05444851_3185</name>
</gene>
<evidence type="ECO:0000313" key="2">
    <source>
        <dbReference type="Proteomes" id="UP000199650"/>
    </source>
</evidence>
<dbReference type="RefSeq" id="WP_091433043.1">
    <property type="nucleotide sequence ID" value="NZ_FOJB01000002.1"/>
</dbReference>
<dbReference type="InterPro" id="IPR009843">
    <property type="entry name" value="DUF1403"/>
</dbReference>
<keyword evidence="2" id="KW-1185">Reference proteome</keyword>
<protein>
    <recommendedName>
        <fullName evidence="3">HTH DNA binding domain-containing protein</fullName>
    </recommendedName>
</protein>
<dbReference type="Pfam" id="PF07183">
    <property type="entry name" value="DUF1403"/>
    <property type="match status" value="1"/>
</dbReference>
<dbReference type="STRING" id="1173584.SAMN05444851_3185"/>
<sequence>MTFAKQTHSDDADTIPRMPSWVIAGRAETSEDIAFLSGAALAHLHVALAQGDVPHDLLRARLALSAAEACVVMSGRPERASDLRDALHLMRPGDHPGPAGEIYRQWRLAAGRPISAAALKRAMPDGLASHVPIWLAAVQGGPVRRAAAVLEAVLTDHPTEEAAALILADAALARGVGWTHLMPLLAGGLKRRDLQSTGAELTTACHQAVIRFTAEILRLAADLTRRAAYLRAVTPKLRARGAGAAVEMFLTQDGLAPTALTPLMSDRAARRLCDRLVDLGAVRELTGRDTFRLYGV</sequence>
<accession>A0A1I0R6B8</accession>
<proteinExistence type="predicted"/>
<dbReference type="OrthoDB" id="7865302at2"/>
<dbReference type="EMBL" id="FOJB01000002">
    <property type="protein sequence ID" value="SEW36152.1"/>
    <property type="molecule type" value="Genomic_DNA"/>
</dbReference>
<name>A0A1I0R6B8_9RHOB</name>